<dbReference type="EMBL" id="JBHSWI010000001">
    <property type="protein sequence ID" value="MFC6644825.1"/>
    <property type="molecule type" value="Genomic_DNA"/>
</dbReference>
<dbReference type="InterPro" id="IPR019734">
    <property type="entry name" value="TPR_rpt"/>
</dbReference>
<evidence type="ECO:0000313" key="2">
    <source>
        <dbReference type="EMBL" id="MFC6644825.1"/>
    </source>
</evidence>
<gene>
    <name evidence="2" type="ORF">ACFQBQ_04305</name>
</gene>
<dbReference type="Pfam" id="PF13975">
    <property type="entry name" value="gag-asp_proteas"/>
    <property type="match status" value="1"/>
</dbReference>
<keyword evidence="3" id="KW-1185">Reference proteome</keyword>
<dbReference type="GO" id="GO:0006508">
    <property type="term" value="P:proteolysis"/>
    <property type="evidence" value="ECO:0007669"/>
    <property type="project" value="UniProtKB-KW"/>
</dbReference>
<keyword evidence="2" id="KW-0645">Protease</keyword>
<dbReference type="InterPro" id="IPR021109">
    <property type="entry name" value="Peptidase_aspartic_dom_sf"/>
</dbReference>
<accession>A0ABW1Z8S5</accession>
<evidence type="ECO:0000313" key="3">
    <source>
        <dbReference type="Proteomes" id="UP001596391"/>
    </source>
</evidence>
<evidence type="ECO:0000256" key="1">
    <source>
        <dbReference type="PROSITE-ProRule" id="PRU00339"/>
    </source>
</evidence>
<keyword evidence="1" id="KW-0802">TPR repeat</keyword>
<protein>
    <submittedName>
        <fullName evidence="2">Aspartyl protease family protein</fullName>
    </submittedName>
</protein>
<dbReference type="Proteomes" id="UP001596391">
    <property type="component" value="Unassembled WGS sequence"/>
</dbReference>
<feature type="repeat" description="TPR" evidence="1">
    <location>
        <begin position="111"/>
        <end position="144"/>
    </location>
</feature>
<dbReference type="Pfam" id="PF13432">
    <property type="entry name" value="TPR_16"/>
    <property type="match status" value="1"/>
</dbReference>
<dbReference type="Gene3D" id="2.40.70.10">
    <property type="entry name" value="Acid Proteases"/>
    <property type="match status" value="2"/>
</dbReference>
<keyword evidence="2" id="KW-0378">Hydrolase</keyword>
<organism evidence="2 3">
    <name type="scientific">Granulicella cerasi</name>
    <dbReference type="NCBI Taxonomy" id="741063"/>
    <lineage>
        <taxon>Bacteria</taxon>
        <taxon>Pseudomonadati</taxon>
        <taxon>Acidobacteriota</taxon>
        <taxon>Terriglobia</taxon>
        <taxon>Terriglobales</taxon>
        <taxon>Acidobacteriaceae</taxon>
        <taxon>Granulicella</taxon>
    </lineage>
</organism>
<dbReference type="PROSITE" id="PS50005">
    <property type="entry name" value="TPR"/>
    <property type="match status" value="1"/>
</dbReference>
<dbReference type="CDD" id="cd05483">
    <property type="entry name" value="retropepsin_like_bacteria"/>
    <property type="match status" value="1"/>
</dbReference>
<dbReference type="Gene3D" id="1.25.40.10">
    <property type="entry name" value="Tetratricopeptide repeat domain"/>
    <property type="match status" value="1"/>
</dbReference>
<sequence length="543" mass="59517">MLSFLPHRILRASVFILTATLTTARLKAQTACTIQPEEHLTAVQQLIKDKKAQEAYDLARKNADALSADTAPEADFVKAQSDLLRAGIFSRQYRRALTDAEAALKRYPQSAILNELVGWAHFSRGEISLAIAAYETALKLDPCSARIHFDIARYNHLNEQHVSEQKQLRVAHQLAPNDPTITKAWKEFEANSLSASEITDRTIRYLARTDLSPKDRAAAEHDLAVTQSYSKGSCHITHPVEKTTIPMVDVGLAMTYAGLSIGLNMSFNDKPATLQIDTGASGITISQRLAKAVGLVSEARVSTFGVGSDGNMAEDTAHVEKLRIGALEFENCMVHIMRSERLHQDGLIGTDVFAPWVVTLDANHHQLRLSPLPPLPGESAENTSLPTFGYREPATPRNRYTPPQFATWTPVYRQHHLLLFPTSVNEHPARLFIMDTGASAQGVISIDAAREATNVEAGGRTVVGLSGKSESMDTGDYTLTFAHVRDQYMHVPALPLYQLETSGGVNISGLIGFSTLQKLVISIDYRDSLVLAIPIAKAKSSPY</sequence>
<dbReference type="InterPro" id="IPR011990">
    <property type="entry name" value="TPR-like_helical_dom_sf"/>
</dbReference>
<dbReference type="InterPro" id="IPR034122">
    <property type="entry name" value="Retropepsin-like_bacterial"/>
</dbReference>
<reference evidence="3" key="1">
    <citation type="journal article" date="2019" name="Int. J. Syst. Evol. Microbiol.">
        <title>The Global Catalogue of Microorganisms (GCM) 10K type strain sequencing project: providing services to taxonomists for standard genome sequencing and annotation.</title>
        <authorList>
            <consortium name="The Broad Institute Genomics Platform"/>
            <consortium name="The Broad Institute Genome Sequencing Center for Infectious Disease"/>
            <person name="Wu L."/>
            <person name="Ma J."/>
        </authorList>
    </citation>
    <scope>NUCLEOTIDE SEQUENCE [LARGE SCALE GENOMIC DNA]</scope>
    <source>
        <strain evidence="3">CGMCC 1.16026</strain>
    </source>
</reference>
<comment type="caution">
    <text evidence="2">The sequence shown here is derived from an EMBL/GenBank/DDBJ whole genome shotgun (WGS) entry which is preliminary data.</text>
</comment>
<dbReference type="SUPFAM" id="SSF50630">
    <property type="entry name" value="Acid proteases"/>
    <property type="match status" value="1"/>
</dbReference>
<name>A0ABW1Z8S5_9BACT</name>
<proteinExistence type="predicted"/>
<dbReference type="RefSeq" id="WP_263372623.1">
    <property type="nucleotide sequence ID" value="NZ_JAGSYD010000006.1"/>
</dbReference>
<dbReference type="GO" id="GO:0008233">
    <property type="term" value="F:peptidase activity"/>
    <property type="evidence" value="ECO:0007669"/>
    <property type="project" value="UniProtKB-KW"/>
</dbReference>
<dbReference type="SUPFAM" id="SSF48452">
    <property type="entry name" value="TPR-like"/>
    <property type="match status" value="1"/>
</dbReference>